<keyword evidence="1" id="KW-0175">Coiled coil</keyword>
<feature type="region of interest" description="Disordered" evidence="2">
    <location>
        <begin position="1"/>
        <end position="55"/>
    </location>
</feature>
<dbReference type="Pfam" id="PF01873">
    <property type="entry name" value="eIF-5_eIF-2B"/>
    <property type="match status" value="1"/>
</dbReference>
<feature type="compositionally biased region" description="Basic and acidic residues" evidence="2">
    <location>
        <begin position="81"/>
        <end position="95"/>
    </location>
</feature>
<dbReference type="SMART" id="SM00653">
    <property type="entry name" value="eIF2B_5"/>
    <property type="match status" value="1"/>
</dbReference>
<dbReference type="GO" id="GO:0003743">
    <property type="term" value="F:translation initiation factor activity"/>
    <property type="evidence" value="ECO:0007669"/>
    <property type="project" value="InterPro"/>
</dbReference>
<dbReference type="Proteomes" id="UP000631114">
    <property type="component" value="Unassembled WGS sequence"/>
</dbReference>
<keyword evidence="5" id="KW-1185">Reference proteome</keyword>
<dbReference type="GO" id="GO:0001732">
    <property type="term" value="P:formation of cytoplasmic translation initiation complex"/>
    <property type="evidence" value="ECO:0007669"/>
    <property type="project" value="TreeGrafter"/>
</dbReference>
<dbReference type="GO" id="GO:0005092">
    <property type="term" value="F:GDP-dissociation inhibitor activity"/>
    <property type="evidence" value="ECO:0007669"/>
    <property type="project" value="TreeGrafter"/>
</dbReference>
<feature type="coiled-coil region" evidence="1">
    <location>
        <begin position="96"/>
        <end position="123"/>
    </location>
</feature>
<dbReference type="InterPro" id="IPR045196">
    <property type="entry name" value="IF2/IF5"/>
</dbReference>
<dbReference type="PANTHER" id="PTHR23001">
    <property type="entry name" value="EUKARYOTIC TRANSLATION INITIATION FACTOR"/>
    <property type="match status" value="1"/>
</dbReference>
<feature type="domain" description="Translation initiation factor IF2/IF5" evidence="3">
    <location>
        <begin position="149"/>
        <end position="262"/>
    </location>
</feature>
<dbReference type="AlphaFoldDB" id="A0A835LQH4"/>
<gene>
    <name evidence="4" type="ORF">IFM89_037463</name>
</gene>
<dbReference type="EMBL" id="JADFTS010000006">
    <property type="protein sequence ID" value="KAF9603700.1"/>
    <property type="molecule type" value="Genomic_DNA"/>
</dbReference>
<accession>A0A835LQH4</accession>
<feature type="compositionally biased region" description="Basic and acidic residues" evidence="2">
    <location>
        <begin position="37"/>
        <end position="55"/>
    </location>
</feature>
<feature type="compositionally biased region" description="Basic residues" evidence="2">
    <location>
        <begin position="27"/>
        <end position="36"/>
    </location>
</feature>
<feature type="compositionally biased region" description="Basic and acidic residues" evidence="2">
    <location>
        <begin position="1"/>
        <end position="26"/>
    </location>
</feature>
<dbReference type="PANTHER" id="PTHR23001:SF7">
    <property type="entry name" value="EUKARYOTIC TRANSLATION INITIATION FACTOR 5"/>
    <property type="match status" value="1"/>
</dbReference>
<evidence type="ECO:0000256" key="2">
    <source>
        <dbReference type="SAM" id="MobiDB-lite"/>
    </source>
</evidence>
<sequence length="291" mass="34657">MEERRERIRARDRQRRAEMTEDERRWYRERRRARDRQRRERMTDEQRVEQRGRETKRELTELEKVLLKERRRARDRQRRQSMTDEERARQRERTRMSQYRKRINLSKEQLEKQKEQRAIAMRRRRINAASKELITTVANPALSMRLSYVRRQARLVVHKNEGSGNGNDALRRSEMPCVALARPASYTTKFLGVELGTQTKFNEKTGVSLVNGAHETAKLAELLETFIKKNGCHRDDDVDDAADDNFDLQCQIHTSAQATHLRLQEELSAGIAEFGYAVTNEQENEKTMQWR</sequence>
<dbReference type="SUPFAM" id="SSF100966">
    <property type="entry name" value="Translation initiation factor 2 beta, aIF2beta, N-terminal domain"/>
    <property type="match status" value="1"/>
</dbReference>
<dbReference type="InterPro" id="IPR002735">
    <property type="entry name" value="Transl_init_fac_IF2/IF5_dom"/>
</dbReference>
<dbReference type="OrthoDB" id="10250831at2759"/>
<dbReference type="InterPro" id="IPR016189">
    <property type="entry name" value="Transl_init_fac_IF2/IF5_N"/>
</dbReference>
<reference evidence="4 5" key="1">
    <citation type="submission" date="2020-10" db="EMBL/GenBank/DDBJ databases">
        <title>The Coptis chinensis genome and diversification of protoberbering-type alkaloids.</title>
        <authorList>
            <person name="Wang B."/>
            <person name="Shu S."/>
            <person name="Song C."/>
            <person name="Liu Y."/>
        </authorList>
    </citation>
    <scope>NUCLEOTIDE SEQUENCE [LARGE SCALE GENOMIC DNA]</scope>
    <source>
        <strain evidence="4">HL-2020</strain>
        <tissue evidence="4">Leaf</tissue>
    </source>
</reference>
<evidence type="ECO:0000313" key="5">
    <source>
        <dbReference type="Proteomes" id="UP000631114"/>
    </source>
</evidence>
<feature type="region of interest" description="Disordered" evidence="2">
    <location>
        <begin position="70"/>
        <end position="96"/>
    </location>
</feature>
<evidence type="ECO:0000259" key="3">
    <source>
        <dbReference type="SMART" id="SM00653"/>
    </source>
</evidence>
<comment type="caution">
    <text evidence="4">The sequence shown here is derived from an EMBL/GenBank/DDBJ whole genome shotgun (WGS) entry which is preliminary data.</text>
</comment>
<dbReference type="GO" id="GO:0005829">
    <property type="term" value="C:cytosol"/>
    <property type="evidence" value="ECO:0007669"/>
    <property type="project" value="TreeGrafter"/>
</dbReference>
<organism evidence="4 5">
    <name type="scientific">Coptis chinensis</name>
    <dbReference type="NCBI Taxonomy" id="261450"/>
    <lineage>
        <taxon>Eukaryota</taxon>
        <taxon>Viridiplantae</taxon>
        <taxon>Streptophyta</taxon>
        <taxon>Embryophyta</taxon>
        <taxon>Tracheophyta</taxon>
        <taxon>Spermatophyta</taxon>
        <taxon>Magnoliopsida</taxon>
        <taxon>Ranunculales</taxon>
        <taxon>Ranunculaceae</taxon>
        <taxon>Coptidoideae</taxon>
        <taxon>Coptis</taxon>
    </lineage>
</organism>
<dbReference type="Gene3D" id="3.30.30.170">
    <property type="match status" value="1"/>
</dbReference>
<evidence type="ECO:0000256" key="1">
    <source>
        <dbReference type="SAM" id="Coils"/>
    </source>
</evidence>
<dbReference type="GO" id="GO:0071074">
    <property type="term" value="F:eukaryotic initiation factor eIF2 binding"/>
    <property type="evidence" value="ECO:0007669"/>
    <property type="project" value="TreeGrafter"/>
</dbReference>
<name>A0A835LQH4_9MAGN</name>
<proteinExistence type="predicted"/>
<protein>
    <recommendedName>
        <fullName evidence="3">Translation initiation factor IF2/IF5 domain-containing protein</fullName>
    </recommendedName>
</protein>
<evidence type="ECO:0000313" key="4">
    <source>
        <dbReference type="EMBL" id="KAF9603700.1"/>
    </source>
</evidence>
<feature type="compositionally biased region" description="Basic residues" evidence="2">
    <location>
        <begin position="70"/>
        <end position="79"/>
    </location>
</feature>